<dbReference type="HOGENOM" id="CLU_190133_1_0_1"/>
<dbReference type="eggNOG" id="ENOG502RAI7">
    <property type="taxonomic scope" value="Eukaryota"/>
</dbReference>
<proteinExistence type="predicted"/>
<dbReference type="Proteomes" id="UP000014074">
    <property type="component" value="Unassembled WGS sequence"/>
</dbReference>
<gene>
    <name evidence="2" type="ORF">UCRPA7_6825</name>
</gene>
<evidence type="ECO:0000313" key="3">
    <source>
        <dbReference type="Proteomes" id="UP000014074"/>
    </source>
</evidence>
<dbReference type="RefSeq" id="XP_007917552.1">
    <property type="nucleotide sequence ID" value="XM_007919361.1"/>
</dbReference>
<organism evidence="2 3">
    <name type="scientific">Phaeoacremonium minimum (strain UCR-PA7)</name>
    <name type="common">Esca disease fungus</name>
    <name type="synonym">Togninia minima</name>
    <dbReference type="NCBI Taxonomy" id="1286976"/>
    <lineage>
        <taxon>Eukaryota</taxon>
        <taxon>Fungi</taxon>
        <taxon>Dikarya</taxon>
        <taxon>Ascomycota</taxon>
        <taxon>Pezizomycotina</taxon>
        <taxon>Sordariomycetes</taxon>
        <taxon>Sordariomycetidae</taxon>
        <taxon>Togniniales</taxon>
        <taxon>Togniniaceae</taxon>
        <taxon>Phaeoacremonium</taxon>
    </lineage>
</organism>
<protein>
    <submittedName>
        <fullName evidence="2">Uncharacterized protein</fullName>
    </submittedName>
</protein>
<dbReference type="OrthoDB" id="5221152at2759"/>
<keyword evidence="3" id="KW-1185">Reference proteome</keyword>
<feature type="compositionally biased region" description="Low complexity" evidence="1">
    <location>
        <begin position="47"/>
        <end position="67"/>
    </location>
</feature>
<evidence type="ECO:0000313" key="2">
    <source>
        <dbReference type="EMBL" id="EON97611.1"/>
    </source>
</evidence>
<dbReference type="AlphaFoldDB" id="R8BE80"/>
<dbReference type="KEGG" id="tmn:UCRPA7_6825"/>
<evidence type="ECO:0000256" key="1">
    <source>
        <dbReference type="SAM" id="MobiDB-lite"/>
    </source>
</evidence>
<reference evidence="3" key="1">
    <citation type="journal article" date="2013" name="Genome Announc.">
        <title>Draft genome sequence of the ascomycete Phaeoacremonium aleophilum strain UCR-PA7, a causal agent of the esca disease complex in grapevines.</title>
        <authorList>
            <person name="Blanco-Ulate B."/>
            <person name="Rolshausen P."/>
            <person name="Cantu D."/>
        </authorList>
    </citation>
    <scope>NUCLEOTIDE SEQUENCE [LARGE SCALE GENOMIC DNA]</scope>
    <source>
        <strain evidence="3">UCR-PA7</strain>
    </source>
</reference>
<accession>R8BE80</accession>
<feature type="region of interest" description="Disordered" evidence="1">
    <location>
        <begin position="44"/>
        <end position="67"/>
    </location>
</feature>
<name>R8BE80_PHAM7</name>
<sequence>MPSAPAGQDIKSILESRPLKFKLSTGGAKYECHIHSDRHAYERVKATRTGSSASISSASTASSTSSK</sequence>
<dbReference type="GeneID" id="19327522"/>
<dbReference type="EMBL" id="KB933264">
    <property type="protein sequence ID" value="EON97611.1"/>
    <property type="molecule type" value="Genomic_DNA"/>
</dbReference>